<feature type="transmembrane region" description="Helical" evidence="2">
    <location>
        <begin position="236"/>
        <end position="262"/>
    </location>
</feature>
<evidence type="ECO:0000313" key="3">
    <source>
        <dbReference type="EMBL" id="CAE4624653.1"/>
    </source>
</evidence>
<reference evidence="3" key="1">
    <citation type="submission" date="2021-01" db="EMBL/GenBank/DDBJ databases">
        <authorList>
            <person name="Corre E."/>
            <person name="Pelletier E."/>
            <person name="Niang G."/>
            <person name="Scheremetjew M."/>
            <person name="Finn R."/>
            <person name="Kale V."/>
            <person name="Holt S."/>
            <person name="Cochrane G."/>
            <person name="Meng A."/>
            <person name="Brown T."/>
            <person name="Cohen L."/>
        </authorList>
    </citation>
    <scope>NUCLEOTIDE SEQUENCE</scope>
    <source>
        <strain evidence="3">CCMP3105</strain>
    </source>
</reference>
<feature type="transmembrane region" description="Helical" evidence="2">
    <location>
        <begin position="118"/>
        <end position="140"/>
    </location>
</feature>
<proteinExistence type="predicted"/>
<name>A0A7S4RTK3_9DINO</name>
<gene>
    <name evidence="3" type="ORF">AMON00008_LOCUS40310</name>
</gene>
<dbReference type="EMBL" id="HBNR01057296">
    <property type="protein sequence ID" value="CAE4624653.1"/>
    <property type="molecule type" value="Transcribed_RNA"/>
</dbReference>
<feature type="transmembrane region" description="Helical" evidence="2">
    <location>
        <begin position="402"/>
        <end position="426"/>
    </location>
</feature>
<organism evidence="3">
    <name type="scientific">Alexandrium monilatum</name>
    <dbReference type="NCBI Taxonomy" id="311494"/>
    <lineage>
        <taxon>Eukaryota</taxon>
        <taxon>Sar</taxon>
        <taxon>Alveolata</taxon>
        <taxon>Dinophyceae</taxon>
        <taxon>Gonyaulacales</taxon>
        <taxon>Pyrocystaceae</taxon>
        <taxon>Alexandrium</taxon>
    </lineage>
</organism>
<sequence>MEIVPRGSPADMEAPPDAGASEPVSSSADGRPGGTSPGSSPRHTVQGSVDDLPDLTGRLIKEGLHEEYLQYRARYLMWRQGGASGAVGELAELGTARRQSPEAYLHELWHPTPQKFDFFYTVSYWVAVVGVVGAMILTFVDSAPLVHKPGKLHKTVLLRLDFVGDLFFTLSTYLSYFELINTPETGGVCYIFPDWGPIRERVNLESVVGVVVYLLAMLLYDMACVTRLMPVELSPLAAIVFVQLPTAIGGLGFFVGGFCEVIHNWDRSWRKLEWWISVLNALAGFLFLVGGGLGPFLPAAVGSAFGSACFALGLVVYTTTSALLIVMWRSNDFGLTLLRQLNATLRAGAQHVSISPTVDGVFIRHDTGFPRPSQTDAAGQARDRRGSGQAGSRIGRLSTRGVAFLVLYCWLFAAGIMNTLAAWFLATGPSSVALTMISDVLWLLVAAIVLVIHSSLTSVPNQQPYRLAMLAMRGTLVLATVHQTLIFARWLENLRHPAWWSA</sequence>
<protein>
    <submittedName>
        <fullName evidence="3">Uncharacterized protein</fullName>
    </submittedName>
</protein>
<keyword evidence="2" id="KW-0472">Membrane</keyword>
<feature type="transmembrane region" description="Helical" evidence="2">
    <location>
        <begin position="432"/>
        <end position="456"/>
    </location>
</feature>
<feature type="region of interest" description="Disordered" evidence="1">
    <location>
        <begin position="369"/>
        <end position="393"/>
    </location>
</feature>
<feature type="transmembrane region" description="Helical" evidence="2">
    <location>
        <begin position="207"/>
        <end position="230"/>
    </location>
</feature>
<accession>A0A7S4RTK3</accession>
<feature type="transmembrane region" description="Helical" evidence="2">
    <location>
        <begin position="303"/>
        <end position="328"/>
    </location>
</feature>
<evidence type="ECO:0000256" key="1">
    <source>
        <dbReference type="SAM" id="MobiDB-lite"/>
    </source>
</evidence>
<keyword evidence="2" id="KW-0812">Transmembrane</keyword>
<feature type="transmembrane region" description="Helical" evidence="2">
    <location>
        <begin position="468"/>
        <end position="491"/>
    </location>
</feature>
<dbReference type="AlphaFoldDB" id="A0A7S4RTK3"/>
<feature type="region of interest" description="Disordered" evidence="1">
    <location>
        <begin position="1"/>
        <end position="52"/>
    </location>
</feature>
<keyword evidence="2" id="KW-1133">Transmembrane helix</keyword>
<feature type="transmembrane region" description="Helical" evidence="2">
    <location>
        <begin position="274"/>
        <end position="297"/>
    </location>
</feature>
<evidence type="ECO:0000256" key="2">
    <source>
        <dbReference type="SAM" id="Phobius"/>
    </source>
</evidence>